<dbReference type="OrthoDB" id="7360866at2"/>
<dbReference type="Proteomes" id="UP000031971">
    <property type="component" value="Unassembled WGS sequence"/>
</dbReference>
<name>A0A0C2YQH4_PARME</name>
<evidence type="ECO:0000259" key="2">
    <source>
        <dbReference type="Pfam" id="PF19889"/>
    </source>
</evidence>
<proteinExistence type="predicted"/>
<organism evidence="3 4">
    <name type="scientific">Paramagnetospirillum magnetotacticum MS-1</name>
    <dbReference type="NCBI Taxonomy" id="272627"/>
    <lineage>
        <taxon>Bacteria</taxon>
        <taxon>Pseudomonadati</taxon>
        <taxon>Pseudomonadota</taxon>
        <taxon>Alphaproteobacteria</taxon>
        <taxon>Rhodospirillales</taxon>
        <taxon>Magnetospirillaceae</taxon>
        <taxon>Paramagnetospirillum</taxon>
    </lineage>
</organism>
<accession>A0A0C2YQH4</accession>
<sequence>MDDLHWAPKMVAVYLEEAAETLRRLPRVKVQGYVTAWPEIVRDYWDAFGRDEVQARPGPPSAKAIDQMDVTLGWLRWLEIEESRLVWHRACGRPWKAIAHEFGCDRTTAWRRWTYALVTIAARLNTQQSGRSPCNTVATSWDATNRAKSGRVSP</sequence>
<evidence type="ECO:0000313" key="4">
    <source>
        <dbReference type="Proteomes" id="UP000031971"/>
    </source>
</evidence>
<dbReference type="AlphaFoldDB" id="A0A0C2YQH4"/>
<dbReference type="STRING" id="272627.CCC_01423"/>
<keyword evidence="4" id="KW-1185">Reference proteome</keyword>
<evidence type="ECO:0000313" key="3">
    <source>
        <dbReference type="EMBL" id="KIL96930.1"/>
    </source>
</evidence>
<evidence type="ECO:0000256" key="1">
    <source>
        <dbReference type="SAM" id="MobiDB-lite"/>
    </source>
</evidence>
<dbReference type="Pfam" id="PF19889">
    <property type="entry name" value="DUF6362"/>
    <property type="match status" value="1"/>
</dbReference>
<protein>
    <recommendedName>
        <fullName evidence="2">DUF6362 domain-containing protein</fullName>
    </recommendedName>
</protein>
<dbReference type="EMBL" id="JXSL01000033">
    <property type="protein sequence ID" value="KIL96930.1"/>
    <property type="molecule type" value="Genomic_DNA"/>
</dbReference>
<feature type="compositionally biased region" description="Polar residues" evidence="1">
    <location>
        <begin position="133"/>
        <end position="147"/>
    </location>
</feature>
<dbReference type="RefSeq" id="WP_009870327.1">
    <property type="nucleotide sequence ID" value="NZ_JXSL01000033.1"/>
</dbReference>
<dbReference type="InterPro" id="IPR045942">
    <property type="entry name" value="DUF6362"/>
</dbReference>
<feature type="region of interest" description="Disordered" evidence="1">
    <location>
        <begin position="133"/>
        <end position="154"/>
    </location>
</feature>
<comment type="caution">
    <text evidence="3">The sequence shown here is derived from an EMBL/GenBank/DDBJ whole genome shotgun (WGS) entry which is preliminary data.</text>
</comment>
<feature type="domain" description="DUF6362" evidence="2">
    <location>
        <begin position="23"/>
        <end position="120"/>
    </location>
</feature>
<reference evidence="3 4" key="1">
    <citation type="submission" date="2015-01" db="EMBL/GenBank/DDBJ databases">
        <title>Genome Sequence of Magnetospirillum magnetotacticum Strain MS-1.</title>
        <authorList>
            <person name="Marinov G.K."/>
            <person name="Smalley M.D."/>
            <person name="DeSalvo G."/>
        </authorList>
    </citation>
    <scope>NUCLEOTIDE SEQUENCE [LARGE SCALE GENOMIC DNA]</scope>
    <source>
        <strain evidence="3 4">MS-1</strain>
    </source>
</reference>
<gene>
    <name evidence="3" type="ORF">CCC_01423</name>
</gene>